<dbReference type="EMBL" id="KE124527">
    <property type="protein sequence ID" value="EWC77124.1"/>
    <property type="molecule type" value="Genomic_DNA"/>
</dbReference>
<dbReference type="GO" id="GO:0006744">
    <property type="term" value="P:ubiquinone biosynthetic process"/>
    <property type="evidence" value="ECO:0007669"/>
    <property type="project" value="TreeGrafter"/>
</dbReference>
<keyword evidence="2" id="KW-0274">FAD</keyword>
<evidence type="ECO:0000256" key="1">
    <source>
        <dbReference type="ARBA" id="ARBA00022630"/>
    </source>
</evidence>
<dbReference type="SUPFAM" id="SSF51905">
    <property type="entry name" value="FAD/NAD(P)-binding domain"/>
    <property type="match status" value="1"/>
</dbReference>
<dbReference type="InterPro" id="IPR002938">
    <property type="entry name" value="FAD-bd"/>
</dbReference>
<evidence type="ECO:0000259" key="4">
    <source>
        <dbReference type="Pfam" id="PF01494"/>
    </source>
</evidence>
<dbReference type="PANTHER" id="PTHR43004">
    <property type="entry name" value="TRK SYSTEM POTASSIUM UPTAKE PROTEIN"/>
    <property type="match status" value="1"/>
</dbReference>
<gene>
    <name evidence="5" type="ORF">C923_02199</name>
</gene>
<name>W7JQC3_PLAFA</name>
<dbReference type="InterPro" id="IPR036188">
    <property type="entry name" value="FAD/NAD-bd_sf"/>
</dbReference>
<protein>
    <recommendedName>
        <fullName evidence="4">FAD-binding domain-containing protein</fullName>
    </recommendedName>
</protein>
<feature type="compositionally biased region" description="Low complexity" evidence="3">
    <location>
        <begin position="1100"/>
        <end position="1117"/>
    </location>
</feature>
<evidence type="ECO:0000256" key="3">
    <source>
        <dbReference type="SAM" id="MobiDB-lite"/>
    </source>
</evidence>
<dbReference type="Proteomes" id="UP000030697">
    <property type="component" value="Unassembled WGS sequence"/>
</dbReference>
<dbReference type="Pfam" id="PF01494">
    <property type="entry name" value="FAD_binding_3"/>
    <property type="match status" value="2"/>
</dbReference>
<dbReference type="GO" id="GO:0071949">
    <property type="term" value="F:FAD binding"/>
    <property type="evidence" value="ECO:0007669"/>
    <property type="project" value="InterPro"/>
</dbReference>
<keyword evidence="1" id="KW-0285">Flavoprotein</keyword>
<evidence type="ECO:0000313" key="6">
    <source>
        <dbReference type="Proteomes" id="UP000030697"/>
    </source>
</evidence>
<dbReference type="AlphaFoldDB" id="W7JQC3"/>
<organism evidence="5 6">
    <name type="scientific">Plasmodium falciparum UGT5.1</name>
    <dbReference type="NCBI Taxonomy" id="1237627"/>
    <lineage>
        <taxon>Eukaryota</taxon>
        <taxon>Sar</taxon>
        <taxon>Alveolata</taxon>
        <taxon>Apicomplexa</taxon>
        <taxon>Aconoidasida</taxon>
        <taxon>Haemosporida</taxon>
        <taxon>Plasmodiidae</taxon>
        <taxon>Plasmodium</taxon>
        <taxon>Plasmodium (Laverania)</taxon>
    </lineage>
</organism>
<feature type="region of interest" description="Disordered" evidence="3">
    <location>
        <begin position="1086"/>
        <end position="1117"/>
    </location>
</feature>
<accession>W7JQC3</accession>
<evidence type="ECO:0000313" key="5">
    <source>
        <dbReference type="EMBL" id="EWC77124.1"/>
    </source>
</evidence>
<dbReference type="PANTHER" id="PTHR43004:SF6">
    <property type="entry name" value="FAD_NAD(P)-BINDING OXIDOREDUCTASE FAMILY PROTEIN"/>
    <property type="match status" value="1"/>
</dbReference>
<dbReference type="OrthoDB" id="1716816at2759"/>
<reference evidence="5 6" key="1">
    <citation type="submission" date="2013-02" db="EMBL/GenBank/DDBJ databases">
        <title>The Genome Sequence of Plasmodium falciparum UGT5.1.</title>
        <authorList>
            <consortium name="The Broad Institute Genome Sequencing Platform"/>
            <consortium name="The Broad Institute Genome Sequencing Center for Infectious Disease"/>
            <person name="Neafsey D."/>
            <person name="Cheeseman I."/>
            <person name="Volkman S."/>
            <person name="Adams J."/>
            <person name="Walker B."/>
            <person name="Young S.K."/>
            <person name="Zeng Q."/>
            <person name="Gargeya S."/>
            <person name="Fitzgerald M."/>
            <person name="Haas B."/>
            <person name="Abouelleil A."/>
            <person name="Alvarado L."/>
            <person name="Arachchi H.M."/>
            <person name="Berlin A.M."/>
            <person name="Chapman S.B."/>
            <person name="Dewar J."/>
            <person name="Goldberg J."/>
            <person name="Griggs A."/>
            <person name="Gujja S."/>
            <person name="Hansen M."/>
            <person name="Howarth C."/>
            <person name="Imamovic A."/>
            <person name="Larimer J."/>
            <person name="McCowan C."/>
            <person name="Murphy C."/>
            <person name="Neiman D."/>
            <person name="Pearson M."/>
            <person name="Priest M."/>
            <person name="Roberts A."/>
            <person name="Saif S."/>
            <person name="Shea T."/>
            <person name="Sisk P."/>
            <person name="Sykes S."/>
            <person name="Wortman J."/>
            <person name="Nusbaum C."/>
            <person name="Birren B."/>
        </authorList>
    </citation>
    <scope>NUCLEOTIDE SEQUENCE [LARGE SCALE GENOMIC DNA]</scope>
    <source>
        <strain evidence="5 6">UGT5.1</strain>
    </source>
</reference>
<sequence length="1183" mass="140330">MKVRKTFVLIIGGGPTGITSGLYLQKYNIPHILIEKDKSIEKIPKAHYYNNQTMEAWRCLYHLDKCFMNETEKLDLWKNFQYSLSMHKEKIISIYNNFINKYTYKNTYYEDISPSKVTHLSQYKLLGILYNYYFFNIKVNKKKREFLKNIKLKFSTYKILKCIYENSVINNEVNDKHIHNVHDKHIHNVHDKHIHNVHDKHIYNSHDKHIYNVHDKHIYNVHDKHIYNSHDKHIYNSHDKHIYNSHDKKKEDLINDKFLKCCSYDISQMLIGYEFVDFIKNINDLKNIDNLSLSQEEKIILEKMCMDNMSHDNKYRVPMNSNVDPCDVSKDMKENYKYEDNNYNSTNNCFENSANYVLTKIRNVETNLEEIVLSNYVFVCEGGKSNIKNFLNINDENIKNYMKFINIHFSSKYLSTLMIYNPSMLYFLFNEYIGILVCHDYKKGNVVLHIPYLTKREMLLYSNPNKIKEIINKLIGFNLYDIHIYNIYKWTMYSSIASTFIDNYTKRIFLLGDSAHKLPPSGGFGLNLGIGDVLNISWKIIRIFNLHQKKINQFVFNKTIKNKSTDLNDYLCNDTRLSNSFLNLIKKEIKIQDFIMNTLFTEKEKNMIYNYIHSYNIERKLVANFTISQAVNNYEKGKNIPYILGYNQDNILIDKLSKMCNFKSTNCHNNNNNNNNNNKNNNNNNKSCGTYIYNYNNYGSHTFGGYNKLHVRILQNSLIFHTLLQGSKKIINMLNQIPFIFSYKKKKIKNLVNTRENVLGLLYPGADFCYSYINTLNNLEEYINHHKIIKNNTSNYNHIYNPNMLHINNNSNNNNYDKDEQMENQNDHNEIKILPKKYDNINTINNVYEKNNLEHKYENHIHINEMHNDKKFSSEYINNNNKKYNFAKSMTTCSSYNFQNNYDKEENKLYDTNKKQDKNKIFSSNNNMESIPKLKVCKNIYEYEIPNIIGSKIPHFNLYTLDKNYVYKLSSVDLPILNNPSLSILIILFDELLLYETINFLLLNNIPNDKFSLCLWDSDVFLYKDKTSGNMKLIKEEMYNNIDNKNISMDHVQINDYVLFKKENGEQEPIGDISYVKHINGITNKNINDNKKNNKKKKNNNNNNNNNNNSYNNNYNNSYNYSHRGKRSINYVFTSRIIKEMFLNIVGVKSNNAYVILRPDKHIISVSVNNLFDEIKKINNIYI</sequence>
<feature type="domain" description="FAD-binding" evidence="4">
    <location>
        <begin position="350"/>
        <end position="543"/>
    </location>
</feature>
<dbReference type="GO" id="GO:0005739">
    <property type="term" value="C:mitochondrion"/>
    <property type="evidence" value="ECO:0007669"/>
    <property type="project" value="TreeGrafter"/>
</dbReference>
<proteinExistence type="predicted"/>
<dbReference type="InterPro" id="IPR050641">
    <property type="entry name" value="RIFMO-like"/>
</dbReference>
<feature type="domain" description="FAD-binding" evidence="4">
    <location>
        <begin position="6"/>
        <end position="130"/>
    </location>
</feature>
<dbReference type="Gene3D" id="3.30.9.10">
    <property type="entry name" value="D-Amino Acid Oxidase, subunit A, domain 2"/>
    <property type="match status" value="2"/>
</dbReference>
<evidence type="ECO:0000256" key="2">
    <source>
        <dbReference type="ARBA" id="ARBA00022827"/>
    </source>
</evidence>
<dbReference type="Gene3D" id="3.50.50.60">
    <property type="entry name" value="FAD/NAD(P)-binding domain"/>
    <property type="match status" value="2"/>
</dbReference>
<dbReference type="GO" id="GO:0016709">
    <property type="term" value="F:oxidoreductase activity, acting on paired donors, with incorporation or reduction of molecular oxygen, NAD(P)H as one donor, and incorporation of one atom of oxygen"/>
    <property type="evidence" value="ECO:0007669"/>
    <property type="project" value="UniProtKB-ARBA"/>
</dbReference>